<sequence>MFSRLKEFKNKKQLLGFITHDMGDIITFFVIDSISETFVTSKTYQSENTKELLDDIPALKDSFKAIIIDLFQLKLNLTPYHVSYKFCEELREVLKKQKIPNYFISEETYLFTSLLTTAKMDLKFDEIVLMILPHKSNTPKYVRTSYDLTIGEFKFTPKGYQLIRQRDVSSLNVKATPEFLQRQICDGKNAPQNVIIASFYCKKIPFKKIFKSSNNLIILEKGLEWYRQGFLIETCKWLLDKSYIKYYILPVSVRSLHVYGFFGTDHNVMDILKIDVYEPLPITKKANFVKSLPQLHIIFKDRISKYGTQTELPADCHGFEITVTIDEENFDEIDIPQMALKNFEKLPRKLNFMLESKKIPFIGFFDNSSVIGIYNEPQGYEFLKEWNGMYGTDCFISFDQKKIKYGQEAMKMMLTKNTFVVFDILKIMSMPPNDIKTNPSWGFKFTKDCNNPVLLQFDNFDGTIKEASPAFLMALFLRQHLKTIQEKIGEKPNEIALWVLKQRFSEAENKRIKEGLEAACKLLKTDCCYVDTDGFDSDFIKSCINNLL</sequence>
<accession>A0AC34FH02</accession>
<proteinExistence type="predicted"/>
<reference evidence="2" key="1">
    <citation type="submission" date="2022-11" db="UniProtKB">
        <authorList>
            <consortium name="WormBaseParasite"/>
        </authorList>
    </citation>
    <scope>IDENTIFICATION</scope>
</reference>
<dbReference type="Proteomes" id="UP000887579">
    <property type="component" value="Unplaced"/>
</dbReference>
<organism evidence="1 2">
    <name type="scientific">Panagrolaimus sp. ES5</name>
    <dbReference type="NCBI Taxonomy" id="591445"/>
    <lineage>
        <taxon>Eukaryota</taxon>
        <taxon>Metazoa</taxon>
        <taxon>Ecdysozoa</taxon>
        <taxon>Nematoda</taxon>
        <taxon>Chromadorea</taxon>
        <taxon>Rhabditida</taxon>
        <taxon>Tylenchina</taxon>
        <taxon>Panagrolaimomorpha</taxon>
        <taxon>Panagrolaimoidea</taxon>
        <taxon>Panagrolaimidae</taxon>
        <taxon>Panagrolaimus</taxon>
    </lineage>
</organism>
<protein>
    <submittedName>
        <fullName evidence="2">Uncharacterized protein</fullName>
    </submittedName>
</protein>
<name>A0AC34FH02_9BILA</name>
<dbReference type="WBParaSite" id="ES5_v2.g16655.t1">
    <property type="protein sequence ID" value="ES5_v2.g16655.t1"/>
    <property type="gene ID" value="ES5_v2.g16655"/>
</dbReference>
<evidence type="ECO:0000313" key="1">
    <source>
        <dbReference type="Proteomes" id="UP000887579"/>
    </source>
</evidence>
<evidence type="ECO:0000313" key="2">
    <source>
        <dbReference type="WBParaSite" id="ES5_v2.g16655.t1"/>
    </source>
</evidence>